<feature type="region of interest" description="Disordered" evidence="1">
    <location>
        <begin position="1"/>
        <end position="54"/>
    </location>
</feature>
<comment type="caution">
    <text evidence="2">The sequence shown here is derived from an EMBL/GenBank/DDBJ whole genome shotgun (WGS) entry which is preliminary data.</text>
</comment>
<evidence type="ECO:0000313" key="3">
    <source>
        <dbReference type="Proteomes" id="UP000237105"/>
    </source>
</evidence>
<sequence length="85" mass="9313">PSNFSSSHVGGLERGREEEELSAVTRCGLQLDAPTSERQRPPRSSACHSHHASSSNSRHLILRSQCQHLGFSALALPSDIHLIHH</sequence>
<evidence type="ECO:0000313" key="2">
    <source>
        <dbReference type="EMBL" id="PON46394.1"/>
    </source>
</evidence>
<evidence type="ECO:0000256" key="1">
    <source>
        <dbReference type="SAM" id="MobiDB-lite"/>
    </source>
</evidence>
<accession>A0A2P5BC80</accession>
<keyword evidence="3" id="KW-1185">Reference proteome</keyword>
<feature type="non-terminal residue" evidence="2">
    <location>
        <position position="1"/>
    </location>
</feature>
<dbReference type="Proteomes" id="UP000237105">
    <property type="component" value="Unassembled WGS sequence"/>
</dbReference>
<dbReference type="AlphaFoldDB" id="A0A2P5BC80"/>
<organism evidence="2 3">
    <name type="scientific">Parasponia andersonii</name>
    <name type="common">Sponia andersonii</name>
    <dbReference type="NCBI Taxonomy" id="3476"/>
    <lineage>
        <taxon>Eukaryota</taxon>
        <taxon>Viridiplantae</taxon>
        <taxon>Streptophyta</taxon>
        <taxon>Embryophyta</taxon>
        <taxon>Tracheophyta</taxon>
        <taxon>Spermatophyta</taxon>
        <taxon>Magnoliopsida</taxon>
        <taxon>eudicotyledons</taxon>
        <taxon>Gunneridae</taxon>
        <taxon>Pentapetalae</taxon>
        <taxon>rosids</taxon>
        <taxon>fabids</taxon>
        <taxon>Rosales</taxon>
        <taxon>Cannabaceae</taxon>
        <taxon>Parasponia</taxon>
    </lineage>
</organism>
<protein>
    <submittedName>
        <fullName evidence="2">Uncharacterized protein</fullName>
    </submittedName>
</protein>
<gene>
    <name evidence="2" type="ORF">PanWU01x14_251990</name>
</gene>
<reference evidence="3" key="1">
    <citation type="submission" date="2016-06" db="EMBL/GenBank/DDBJ databases">
        <title>Parallel loss of symbiosis genes in relatives of nitrogen-fixing non-legume Parasponia.</title>
        <authorList>
            <person name="Van Velzen R."/>
            <person name="Holmer R."/>
            <person name="Bu F."/>
            <person name="Rutten L."/>
            <person name="Van Zeijl A."/>
            <person name="Liu W."/>
            <person name="Santuari L."/>
            <person name="Cao Q."/>
            <person name="Sharma T."/>
            <person name="Shen D."/>
            <person name="Roswanjaya Y."/>
            <person name="Wardhani T."/>
            <person name="Kalhor M.S."/>
            <person name="Jansen J."/>
            <person name="Van den Hoogen J."/>
            <person name="Gungor B."/>
            <person name="Hartog M."/>
            <person name="Hontelez J."/>
            <person name="Verver J."/>
            <person name="Yang W.-C."/>
            <person name="Schijlen E."/>
            <person name="Repin R."/>
            <person name="Schilthuizen M."/>
            <person name="Schranz E."/>
            <person name="Heidstra R."/>
            <person name="Miyata K."/>
            <person name="Fedorova E."/>
            <person name="Kohlen W."/>
            <person name="Bisseling T."/>
            <person name="Smit S."/>
            <person name="Geurts R."/>
        </authorList>
    </citation>
    <scope>NUCLEOTIDE SEQUENCE [LARGE SCALE GENOMIC DNA]</scope>
    <source>
        <strain evidence="3">cv. WU1-14</strain>
    </source>
</reference>
<name>A0A2P5BC80_PARAD</name>
<dbReference type="EMBL" id="JXTB01000312">
    <property type="protein sequence ID" value="PON46394.1"/>
    <property type="molecule type" value="Genomic_DNA"/>
</dbReference>
<proteinExistence type="predicted"/>
<feature type="compositionally biased region" description="Low complexity" evidence="1">
    <location>
        <begin position="43"/>
        <end position="54"/>
    </location>
</feature>